<evidence type="ECO:0000256" key="4">
    <source>
        <dbReference type="ARBA" id="ARBA00023163"/>
    </source>
</evidence>
<proteinExistence type="inferred from homology"/>
<dbReference type="InterPro" id="IPR015869">
    <property type="entry name" value="Transcrpt_antiterm_NusG_bac_CS"/>
</dbReference>
<evidence type="ECO:0000259" key="9">
    <source>
        <dbReference type="SMART" id="SM00739"/>
    </source>
</evidence>
<protein>
    <recommendedName>
        <fullName evidence="5 6">Transcription termination/antitermination protein NusG</fullName>
    </recommendedName>
</protein>
<dbReference type="CDD" id="cd06091">
    <property type="entry name" value="KOW_NusG"/>
    <property type="match status" value="1"/>
</dbReference>
<dbReference type="PANTHER" id="PTHR30265:SF2">
    <property type="entry name" value="TRANSCRIPTION TERMINATION_ANTITERMINATION PROTEIN NUSG"/>
    <property type="match status" value="1"/>
</dbReference>
<organism evidence="10 11">
    <name type="scientific">Novosphingobium subterraneum</name>
    <dbReference type="NCBI Taxonomy" id="48936"/>
    <lineage>
        <taxon>Bacteria</taxon>
        <taxon>Pseudomonadati</taxon>
        <taxon>Pseudomonadota</taxon>
        <taxon>Alphaproteobacteria</taxon>
        <taxon>Sphingomonadales</taxon>
        <taxon>Sphingomonadaceae</taxon>
        <taxon>Novosphingobium</taxon>
    </lineage>
</organism>
<feature type="domain" description="NusG-like N-terminal" evidence="8">
    <location>
        <begin position="1"/>
        <end position="109"/>
    </location>
</feature>
<evidence type="ECO:0000259" key="8">
    <source>
        <dbReference type="SMART" id="SM00738"/>
    </source>
</evidence>
<evidence type="ECO:0000256" key="1">
    <source>
        <dbReference type="ARBA" id="ARBA00022472"/>
    </source>
</evidence>
<comment type="similarity">
    <text evidence="5 7">Belongs to the NusG family.</text>
</comment>
<reference evidence="10 11" key="1">
    <citation type="submission" date="2014-10" db="EMBL/GenBank/DDBJ databases">
        <title>Draft genome sequence of Novosphingobium subterraneum DSM 12447.</title>
        <authorList>
            <person name="Gan H.M."/>
            <person name="Gan H.Y."/>
            <person name="Savka M.A."/>
        </authorList>
    </citation>
    <scope>NUCLEOTIDE SEQUENCE [LARGE SCALE GENOMIC DNA]</scope>
    <source>
        <strain evidence="10 11">DSM 12447</strain>
    </source>
</reference>
<dbReference type="EMBL" id="JRVC01000003">
    <property type="protein sequence ID" value="KHS48846.1"/>
    <property type="molecule type" value="Genomic_DNA"/>
</dbReference>
<evidence type="ECO:0000313" key="11">
    <source>
        <dbReference type="Proteomes" id="UP000031338"/>
    </source>
</evidence>
<keyword evidence="1 5" id="KW-0806">Transcription termination</keyword>
<comment type="caution">
    <text evidence="10">The sequence shown here is derived from an EMBL/GenBank/DDBJ whole genome shotgun (WGS) entry which is preliminary data.</text>
</comment>
<dbReference type="PROSITE" id="PS01014">
    <property type="entry name" value="NUSG"/>
    <property type="match status" value="1"/>
</dbReference>
<dbReference type="Gene3D" id="2.30.30.30">
    <property type="match status" value="1"/>
</dbReference>
<keyword evidence="11" id="KW-1185">Reference proteome</keyword>
<dbReference type="InterPro" id="IPR047050">
    <property type="entry name" value="NGN"/>
</dbReference>
<keyword evidence="3 5" id="KW-0805">Transcription regulation</keyword>
<dbReference type="SMART" id="SM00738">
    <property type="entry name" value="NGN"/>
    <property type="match status" value="1"/>
</dbReference>
<dbReference type="SUPFAM" id="SSF50104">
    <property type="entry name" value="Translation proteins SH3-like domain"/>
    <property type="match status" value="1"/>
</dbReference>
<dbReference type="PRINTS" id="PR00338">
    <property type="entry name" value="NUSGTNSCPFCT"/>
</dbReference>
<evidence type="ECO:0000256" key="5">
    <source>
        <dbReference type="HAMAP-Rule" id="MF_00948"/>
    </source>
</evidence>
<dbReference type="Pfam" id="PF00467">
    <property type="entry name" value="KOW"/>
    <property type="match status" value="1"/>
</dbReference>
<dbReference type="InterPro" id="IPR008991">
    <property type="entry name" value="Translation_prot_SH3-like_sf"/>
</dbReference>
<dbReference type="FunFam" id="2.30.30.30:FF:000002">
    <property type="entry name" value="Transcription termination/antitermination factor NusG"/>
    <property type="match status" value="1"/>
</dbReference>
<keyword evidence="2 5" id="KW-0889">Transcription antitermination</keyword>
<dbReference type="InterPro" id="IPR001062">
    <property type="entry name" value="Transcrpt_antiterm_NusG"/>
</dbReference>
<dbReference type="RefSeq" id="WP_039331850.1">
    <property type="nucleotide sequence ID" value="NZ_JBNNWK010000003.1"/>
</dbReference>
<dbReference type="SMART" id="SM00739">
    <property type="entry name" value="KOW"/>
    <property type="match status" value="1"/>
</dbReference>
<dbReference type="Pfam" id="PF02357">
    <property type="entry name" value="NusG"/>
    <property type="match status" value="1"/>
</dbReference>
<dbReference type="NCBIfam" id="TIGR00922">
    <property type="entry name" value="nusG"/>
    <property type="match status" value="1"/>
</dbReference>
<dbReference type="GO" id="GO:0005829">
    <property type="term" value="C:cytosol"/>
    <property type="evidence" value="ECO:0007669"/>
    <property type="project" value="TreeGrafter"/>
</dbReference>
<dbReference type="PANTHER" id="PTHR30265">
    <property type="entry name" value="RHO-INTERACTING TRANSCRIPTION TERMINATION FACTOR NUSG"/>
    <property type="match status" value="1"/>
</dbReference>
<dbReference type="InterPro" id="IPR036735">
    <property type="entry name" value="NGN_dom_sf"/>
</dbReference>
<dbReference type="SUPFAM" id="SSF82679">
    <property type="entry name" value="N-utilization substance G protein NusG, N-terminal domain"/>
    <property type="match status" value="1"/>
</dbReference>
<dbReference type="InterPro" id="IPR014722">
    <property type="entry name" value="Rib_uL2_dom2"/>
</dbReference>
<dbReference type="Gene3D" id="3.30.70.940">
    <property type="entry name" value="NusG, N-terminal domain"/>
    <property type="match status" value="1"/>
</dbReference>
<dbReference type="Proteomes" id="UP000031338">
    <property type="component" value="Unassembled WGS sequence"/>
</dbReference>
<sequence>MARWYIIHAYSGFENKVKEAIISEAERIGLSQLVEAVEVPTETVTEVKRGKKVQVERKFMPGYVLAKLAMNDDIYHLVKNTPKVTGFLGTNNKPQPISDKEAARYFGAREQAAAEPRKNVSVDYEIGDQVKVNAGPFASFNGVVEELDFDKSRVKVSVSIFGRATPVELGFEEVELVRG</sequence>
<comment type="function">
    <text evidence="5 7">Participates in transcription elongation, termination and antitermination.</text>
</comment>
<dbReference type="InterPro" id="IPR043425">
    <property type="entry name" value="NusG-like"/>
</dbReference>
<dbReference type="CDD" id="cd09891">
    <property type="entry name" value="NGN_Bact_1"/>
    <property type="match status" value="1"/>
</dbReference>
<evidence type="ECO:0000313" key="10">
    <source>
        <dbReference type="EMBL" id="KHS48846.1"/>
    </source>
</evidence>
<evidence type="ECO:0000256" key="3">
    <source>
        <dbReference type="ARBA" id="ARBA00023015"/>
    </source>
</evidence>
<dbReference type="GO" id="GO:0006353">
    <property type="term" value="P:DNA-templated transcription termination"/>
    <property type="evidence" value="ECO:0007669"/>
    <property type="project" value="UniProtKB-UniRule"/>
</dbReference>
<dbReference type="HAMAP" id="MF_00948">
    <property type="entry name" value="NusG"/>
    <property type="match status" value="1"/>
</dbReference>
<dbReference type="GO" id="GO:0031564">
    <property type="term" value="P:transcription antitermination"/>
    <property type="evidence" value="ECO:0007669"/>
    <property type="project" value="UniProtKB-UniRule"/>
</dbReference>
<evidence type="ECO:0000256" key="6">
    <source>
        <dbReference type="NCBIfam" id="TIGR00922"/>
    </source>
</evidence>
<name>A0A0B9AHR1_9SPHN</name>
<dbReference type="AlphaFoldDB" id="A0A0B9AHR1"/>
<dbReference type="InterPro" id="IPR005824">
    <property type="entry name" value="KOW"/>
</dbReference>
<dbReference type="STRING" id="48936.NJ75_00931"/>
<dbReference type="GO" id="GO:0032784">
    <property type="term" value="P:regulation of DNA-templated transcription elongation"/>
    <property type="evidence" value="ECO:0007669"/>
    <property type="project" value="InterPro"/>
</dbReference>
<gene>
    <name evidence="5" type="primary">nusG</name>
    <name evidence="10" type="ORF">NJ75_00931</name>
</gene>
<dbReference type="InterPro" id="IPR006645">
    <property type="entry name" value="NGN-like_dom"/>
</dbReference>
<evidence type="ECO:0000256" key="7">
    <source>
        <dbReference type="RuleBase" id="RU000538"/>
    </source>
</evidence>
<feature type="domain" description="KOW" evidence="9">
    <location>
        <begin position="123"/>
        <end position="150"/>
    </location>
</feature>
<evidence type="ECO:0000256" key="2">
    <source>
        <dbReference type="ARBA" id="ARBA00022814"/>
    </source>
</evidence>
<accession>A0A0B9AHR1</accession>
<dbReference type="PATRIC" id="fig|48936.3.peg.943"/>
<keyword evidence="4 5" id="KW-0804">Transcription</keyword>
<dbReference type="GO" id="GO:0006354">
    <property type="term" value="P:DNA-templated transcription elongation"/>
    <property type="evidence" value="ECO:0007669"/>
    <property type="project" value="UniProtKB-UniRule"/>
</dbReference>